<evidence type="ECO:0000256" key="2">
    <source>
        <dbReference type="SAM" id="SignalP"/>
    </source>
</evidence>
<feature type="region of interest" description="Disordered" evidence="1">
    <location>
        <begin position="142"/>
        <end position="165"/>
    </location>
</feature>
<keyword evidence="4" id="KW-1185">Reference proteome</keyword>
<evidence type="ECO:0000313" key="4">
    <source>
        <dbReference type="Proteomes" id="UP001238179"/>
    </source>
</evidence>
<feature type="signal peptide" evidence="2">
    <location>
        <begin position="1"/>
        <end position="20"/>
    </location>
</feature>
<evidence type="ECO:0000256" key="1">
    <source>
        <dbReference type="SAM" id="MobiDB-lite"/>
    </source>
</evidence>
<dbReference type="KEGG" id="msil:METEAL_25080"/>
<evidence type="ECO:0000313" key="3">
    <source>
        <dbReference type="EMBL" id="BDU73334.1"/>
    </source>
</evidence>
<feature type="chain" id="PRO_5041231076" evidence="2">
    <location>
        <begin position="21"/>
        <end position="165"/>
    </location>
</feature>
<proteinExistence type="predicted"/>
<sequence length="165" mass="19250">MRNRILLSLVLLASALQAPAQISIHVALPPVDLGLRLPLRPELVEMPGTTACYVRDVDADLYYQDGTYWLLREGCWYASPRTRGPWAVVRREYVPGCLVGLRPRRFERYDPPYQGWRRGPEFRELPGRDWPEHRHGGWDREGWEHRSRGGWDHEGREHGGWGRGR</sequence>
<dbReference type="EMBL" id="AP027080">
    <property type="protein sequence ID" value="BDU73334.1"/>
    <property type="molecule type" value="Genomic_DNA"/>
</dbReference>
<reference evidence="4" key="1">
    <citation type="journal article" date="2023" name="Int. J. Syst. Evol. Microbiol.">
        <title>Mesoterricola silvestris gen. nov., sp. nov., Mesoterricola sediminis sp. nov., Geothrix oryzae sp. nov., Geothrix edaphica sp. nov., Geothrix rubra sp. nov., and Geothrix limicola sp. nov., six novel members of Acidobacteriota isolated from soils.</title>
        <authorList>
            <person name="Itoh H."/>
            <person name="Sugisawa Y."/>
            <person name="Mise K."/>
            <person name="Xu Z."/>
            <person name="Kuniyasu M."/>
            <person name="Ushijima N."/>
            <person name="Kawano K."/>
            <person name="Kobayashi E."/>
            <person name="Shiratori Y."/>
            <person name="Masuda Y."/>
            <person name="Senoo K."/>
        </authorList>
    </citation>
    <scope>NUCLEOTIDE SEQUENCE [LARGE SCALE GENOMIC DNA]</scope>
    <source>
        <strain evidence="4">W79</strain>
    </source>
</reference>
<gene>
    <name evidence="3" type="ORF">METEAL_25080</name>
</gene>
<accession>A0AA48GNU6</accession>
<organism evidence="3 4">
    <name type="scientific">Mesoterricola silvestris</name>
    <dbReference type="NCBI Taxonomy" id="2927979"/>
    <lineage>
        <taxon>Bacteria</taxon>
        <taxon>Pseudomonadati</taxon>
        <taxon>Acidobacteriota</taxon>
        <taxon>Holophagae</taxon>
        <taxon>Holophagales</taxon>
        <taxon>Holophagaceae</taxon>
        <taxon>Mesoterricola</taxon>
    </lineage>
</organism>
<protein>
    <submittedName>
        <fullName evidence="3">Uncharacterized protein</fullName>
    </submittedName>
</protein>
<dbReference type="Proteomes" id="UP001238179">
    <property type="component" value="Chromosome"/>
</dbReference>
<name>A0AA48GNU6_9BACT</name>
<dbReference type="RefSeq" id="WP_316411987.1">
    <property type="nucleotide sequence ID" value="NZ_AP027080.1"/>
</dbReference>
<dbReference type="AlphaFoldDB" id="A0AA48GNU6"/>
<keyword evidence="2" id="KW-0732">Signal</keyword>